<evidence type="ECO:0000313" key="4">
    <source>
        <dbReference type="Proteomes" id="UP000050454"/>
    </source>
</evidence>
<keyword evidence="4" id="KW-1185">Reference proteome</keyword>
<dbReference type="EMBL" id="LGTQ01000006">
    <property type="protein sequence ID" value="KPM48369.1"/>
    <property type="molecule type" value="Genomic_DNA"/>
</dbReference>
<dbReference type="STRING" id="1605367.AFM12_06905"/>
<feature type="signal peptide" evidence="2">
    <location>
        <begin position="1"/>
        <end position="20"/>
    </location>
</feature>
<evidence type="ECO:0000256" key="1">
    <source>
        <dbReference type="SAM" id="Phobius"/>
    </source>
</evidence>
<reference evidence="3 4" key="1">
    <citation type="submission" date="2015-07" db="EMBL/GenBank/DDBJ databases">
        <title>The draft genome sequence of Leadbetterella sp. JN14-9.</title>
        <authorList>
            <person name="Liu Y."/>
            <person name="Du J."/>
            <person name="Shao Z."/>
        </authorList>
    </citation>
    <scope>NUCLEOTIDE SEQUENCE [LARGE SCALE GENOMIC DNA]</scope>
    <source>
        <strain evidence="3 4">JN14-9</strain>
    </source>
</reference>
<dbReference type="AlphaFoldDB" id="A0A0P7C177"/>
<name>A0A0P7C177_9BACT</name>
<feature type="chain" id="PRO_5006136483" description="Tetratricopeptide repeat protein" evidence="2">
    <location>
        <begin position="21"/>
        <end position="277"/>
    </location>
</feature>
<gene>
    <name evidence="3" type="ORF">AFM12_06905</name>
</gene>
<keyword evidence="2" id="KW-0732">Signal</keyword>
<comment type="caution">
    <text evidence="3">The sequence shown here is derived from an EMBL/GenBank/DDBJ whole genome shotgun (WGS) entry which is preliminary data.</text>
</comment>
<dbReference type="Proteomes" id="UP000050454">
    <property type="component" value="Unassembled WGS sequence"/>
</dbReference>
<evidence type="ECO:0000313" key="3">
    <source>
        <dbReference type="EMBL" id="KPM48369.1"/>
    </source>
</evidence>
<dbReference type="InterPro" id="IPR011990">
    <property type="entry name" value="TPR-like_helical_dom_sf"/>
</dbReference>
<evidence type="ECO:0008006" key="5">
    <source>
        <dbReference type="Google" id="ProtNLM"/>
    </source>
</evidence>
<organism evidence="3 4">
    <name type="scientific">Jiulongibacter sediminis</name>
    <dbReference type="NCBI Taxonomy" id="1605367"/>
    <lineage>
        <taxon>Bacteria</taxon>
        <taxon>Pseudomonadati</taxon>
        <taxon>Bacteroidota</taxon>
        <taxon>Cytophagia</taxon>
        <taxon>Cytophagales</taxon>
        <taxon>Leadbetterellaceae</taxon>
        <taxon>Jiulongibacter</taxon>
    </lineage>
</organism>
<dbReference type="OrthoDB" id="947679at2"/>
<sequence>MKKGLLIFLGILSLSLKVIAQENLYNETNTRKFGEYLLESGQYNFAVKEFERLNFLNPSDSNAKLNLMKSYRLSGNWEDGIRRSNEIFEDLNLIPRPHSIEYSKLLLTGRDWPRAQHYWETNKTLPSPDKALLNTTAEIFNSDFQKALEYVSLVNDSTNYLAEGYRSIIDRGLNGKRKSPFLAGFMSTAIPGLGKAYTGNWKDGLVSLIFTGGMAFQAYRKFNQFGANNYRPWIYTAIGTGFYLGNIYGSVKSAKVKNRKRINILQHEASDLFNAYY</sequence>
<keyword evidence="1" id="KW-0472">Membrane</keyword>
<feature type="transmembrane region" description="Helical" evidence="1">
    <location>
        <begin position="233"/>
        <end position="251"/>
    </location>
</feature>
<keyword evidence="1" id="KW-0812">Transmembrane</keyword>
<proteinExistence type="predicted"/>
<dbReference type="RefSeq" id="WP_055145785.1">
    <property type="nucleotide sequence ID" value="NZ_JXSZ01000006.1"/>
</dbReference>
<accession>A0A0P7C177</accession>
<dbReference type="SUPFAM" id="SSF48452">
    <property type="entry name" value="TPR-like"/>
    <property type="match status" value="1"/>
</dbReference>
<evidence type="ECO:0000256" key="2">
    <source>
        <dbReference type="SAM" id="SignalP"/>
    </source>
</evidence>
<protein>
    <recommendedName>
        <fullName evidence="5">Tetratricopeptide repeat protein</fullName>
    </recommendedName>
</protein>
<keyword evidence="1" id="KW-1133">Transmembrane helix</keyword>